<dbReference type="Proteomes" id="UP000015480">
    <property type="component" value="Chromosome"/>
</dbReference>
<dbReference type="GO" id="GO:0016832">
    <property type="term" value="F:aldehyde-lyase activity"/>
    <property type="evidence" value="ECO:0007669"/>
    <property type="project" value="TreeGrafter"/>
</dbReference>
<evidence type="ECO:0000256" key="2">
    <source>
        <dbReference type="ARBA" id="ARBA00005568"/>
    </source>
</evidence>
<keyword evidence="10" id="KW-1185">Reference proteome</keyword>
<proteinExistence type="inferred from homology"/>
<dbReference type="FunFam" id="3.20.20.60:FF:000004">
    <property type="entry name" value="5-keto-4-deoxy-D-glucarate aldolase"/>
    <property type="match status" value="1"/>
</dbReference>
<dbReference type="SUPFAM" id="SSF51621">
    <property type="entry name" value="Phosphoenolpyruvate/pyruvate domain"/>
    <property type="match status" value="1"/>
</dbReference>
<evidence type="ECO:0000259" key="8">
    <source>
        <dbReference type="Pfam" id="PF03328"/>
    </source>
</evidence>
<dbReference type="PANTHER" id="PTHR30502:SF0">
    <property type="entry name" value="PHOSPHOENOLPYRUVATE CARBOXYLASE FAMILY PROTEIN"/>
    <property type="match status" value="1"/>
</dbReference>
<dbReference type="STRING" id="1367847.JCM7686_0128"/>
<protein>
    <recommendedName>
        <fullName evidence="7">Hydroxypyruvate/pyruvate aldolase</fullName>
    </recommendedName>
</protein>
<dbReference type="eggNOG" id="COG3836">
    <property type="taxonomic scope" value="Bacteria"/>
</dbReference>
<reference evidence="9 10" key="1">
    <citation type="journal article" date="2014" name="BMC Genomics">
        <title>Architecture and functions of a multipartite genome of the methylotrophic bacterium Paracoccus aminophilus JCM 7686, containing primary and secondary chromids.</title>
        <authorList>
            <person name="Dziewit L."/>
            <person name="Czarnecki J."/>
            <person name="Wibberg D."/>
            <person name="Radlinska M."/>
            <person name="Mrozek P."/>
            <person name="Szymczak M."/>
            <person name="Schluter A."/>
            <person name="Puhler A."/>
            <person name="Bartosik D."/>
        </authorList>
    </citation>
    <scope>NUCLEOTIDE SEQUENCE [LARGE SCALE GENOMIC DNA]</scope>
    <source>
        <strain evidence="9">JCM 7686</strain>
    </source>
</reference>
<dbReference type="InterPro" id="IPR050251">
    <property type="entry name" value="HpcH-HpaI_aldolase"/>
</dbReference>
<accession>S5XJ78</accession>
<evidence type="ECO:0000313" key="10">
    <source>
        <dbReference type="Proteomes" id="UP000015480"/>
    </source>
</evidence>
<dbReference type="Gene3D" id="3.20.20.60">
    <property type="entry name" value="Phosphoenolpyruvate-binding domains"/>
    <property type="match status" value="1"/>
</dbReference>
<keyword evidence="5" id="KW-0670">Pyruvate</keyword>
<evidence type="ECO:0000256" key="7">
    <source>
        <dbReference type="ARBA" id="ARBA00068169"/>
    </source>
</evidence>
<evidence type="ECO:0000313" key="9">
    <source>
        <dbReference type="EMBL" id="AGT07239.1"/>
    </source>
</evidence>
<keyword evidence="3" id="KW-0479">Metal-binding</keyword>
<dbReference type="PATRIC" id="fig|1367847.3.peg.66"/>
<dbReference type="GO" id="GO:0046872">
    <property type="term" value="F:metal ion binding"/>
    <property type="evidence" value="ECO:0007669"/>
    <property type="project" value="UniProtKB-KW"/>
</dbReference>
<dbReference type="HOGENOM" id="CLU_059964_1_0_5"/>
<comment type="catalytic activity">
    <reaction evidence="6">
        <text>D-glyceraldehyde + pyruvate = 2-dehydro-3-deoxy-L-galactonate</text>
        <dbReference type="Rhea" id="RHEA:80055"/>
        <dbReference type="ChEBI" id="CHEBI:15361"/>
        <dbReference type="ChEBI" id="CHEBI:17378"/>
        <dbReference type="ChEBI" id="CHEBI:75545"/>
    </reaction>
</comment>
<comment type="cofactor">
    <cofactor evidence="1">
        <name>a divalent metal cation</name>
        <dbReference type="ChEBI" id="CHEBI:60240"/>
    </cofactor>
</comment>
<keyword evidence="4 9" id="KW-0456">Lyase</keyword>
<dbReference type="RefSeq" id="WP_020948879.1">
    <property type="nucleotide sequence ID" value="NC_022041.1"/>
</dbReference>
<evidence type="ECO:0000256" key="1">
    <source>
        <dbReference type="ARBA" id="ARBA00001968"/>
    </source>
</evidence>
<dbReference type="InterPro" id="IPR015813">
    <property type="entry name" value="Pyrv/PenolPyrv_kinase-like_dom"/>
</dbReference>
<dbReference type="PANTHER" id="PTHR30502">
    <property type="entry name" value="2-KETO-3-DEOXY-L-RHAMNONATE ALDOLASE"/>
    <property type="match status" value="1"/>
</dbReference>
<sequence length="254" mass="27228">MDLPKNRFKAALAEGRQQIGLWCSIPGGGYAEMLATCGYDWILIDCEHAPIDLGAVQSMLQAMAPYPVQPVVRPGWNDPVEIKRLLDIGAQSLLIPYVENAEEAARAVAATRYAPAGFRGVAGLARASRYGSVPDYLNRAAQEICVLVQIESLDAVERIEEIAAVEGVDGIFVGPADLSATMGRPGQLSHPEVRAKIIEAIKRIRAAGKPAGIVTLDETLLEESVAAGTNFTAVGIDIAVMLKALRDLRARWPS</sequence>
<dbReference type="Pfam" id="PF03328">
    <property type="entry name" value="HpcH_HpaI"/>
    <property type="match status" value="1"/>
</dbReference>
<evidence type="ECO:0000256" key="4">
    <source>
        <dbReference type="ARBA" id="ARBA00023239"/>
    </source>
</evidence>
<dbReference type="GO" id="GO:0005737">
    <property type="term" value="C:cytoplasm"/>
    <property type="evidence" value="ECO:0007669"/>
    <property type="project" value="TreeGrafter"/>
</dbReference>
<gene>
    <name evidence="9" type="ORF">JCM7686_0128</name>
</gene>
<dbReference type="AlphaFoldDB" id="S5XJ78"/>
<dbReference type="OrthoDB" id="9802624at2"/>
<evidence type="ECO:0000256" key="5">
    <source>
        <dbReference type="ARBA" id="ARBA00023317"/>
    </source>
</evidence>
<dbReference type="KEGG" id="pami:JCM7686_0128"/>
<dbReference type="EMBL" id="CP006650">
    <property type="protein sequence ID" value="AGT07239.1"/>
    <property type="molecule type" value="Genomic_DNA"/>
</dbReference>
<comment type="similarity">
    <text evidence="2">Belongs to the HpcH/HpaI aldolase family.</text>
</comment>
<name>S5XJ78_PARAH</name>
<organism evidence="9 10">
    <name type="scientific">Paracoccus aminophilus JCM 7686</name>
    <dbReference type="NCBI Taxonomy" id="1367847"/>
    <lineage>
        <taxon>Bacteria</taxon>
        <taxon>Pseudomonadati</taxon>
        <taxon>Pseudomonadota</taxon>
        <taxon>Alphaproteobacteria</taxon>
        <taxon>Rhodobacterales</taxon>
        <taxon>Paracoccaceae</taxon>
        <taxon>Paracoccus</taxon>
    </lineage>
</organism>
<dbReference type="InterPro" id="IPR005000">
    <property type="entry name" value="Aldolase/citrate-lyase_domain"/>
</dbReference>
<evidence type="ECO:0000256" key="6">
    <source>
        <dbReference type="ARBA" id="ARBA00045074"/>
    </source>
</evidence>
<evidence type="ECO:0000256" key="3">
    <source>
        <dbReference type="ARBA" id="ARBA00022723"/>
    </source>
</evidence>
<dbReference type="InterPro" id="IPR040442">
    <property type="entry name" value="Pyrv_kinase-like_dom_sf"/>
</dbReference>
<feature type="domain" description="HpcH/HpaI aldolase/citrate lyase" evidence="8">
    <location>
        <begin position="18"/>
        <end position="242"/>
    </location>
</feature>